<organism evidence="3 4">
    <name type="scientific">Paxillus involutus ATCC 200175</name>
    <dbReference type="NCBI Taxonomy" id="664439"/>
    <lineage>
        <taxon>Eukaryota</taxon>
        <taxon>Fungi</taxon>
        <taxon>Dikarya</taxon>
        <taxon>Basidiomycota</taxon>
        <taxon>Agaricomycotina</taxon>
        <taxon>Agaricomycetes</taxon>
        <taxon>Agaricomycetidae</taxon>
        <taxon>Boletales</taxon>
        <taxon>Paxilineae</taxon>
        <taxon>Paxillaceae</taxon>
        <taxon>Paxillus</taxon>
    </lineage>
</organism>
<evidence type="ECO:0000256" key="2">
    <source>
        <dbReference type="SAM" id="MobiDB-lite"/>
    </source>
</evidence>
<name>A0A0C9U4B5_PAXIN</name>
<dbReference type="GO" id="GO:0006310">
    <property type="term" value="P:DNA recombination"/>
    <property type="evidence" value="ECO:0007669"/>
    <property type="project" value="UniProtKB-KW"/>
</dbReference>
<feature type="region of interest" description="Disordered" evidence="2">
    <location>
        <begin position="603"/>
        <end position="644"/>
    </location>
</feature>
<dbReference type="Proteomes" id="UP000053647">
    <property type="component" value="Unassembled WGS sequence"/>
</dbReference>
<dbReference type="Gene3D" id="1.10.443.10">
    <property type="entry name" value="Intergrase catalytic core"/>
    <property type="match status" value="1"/>
</dbReference>
<feature type="compositionally biased region" description="Low complexity" evidence="2">
    <location>
        <begin position="625"/>
        <end position="644"/>
    </location>
</feature>
<dbReference type="InterPro" id="IPR013762">
    <property type="entry name" value="Integrase-like_cat_sf"/>
</dbReference>
<sequence>MHGGSRGSQLGGTTSDEPYEDPAFKRAFDPTPNHCSDKALALFISWKCFHQNCGKSTSDGIYSAFKKHWEEADGDTYRGKWMYNEQRQRWQGNPVQSAEVQDLIQSIKHKVNTDGSVRTHSVAISYTDVVNGLLLSSHTTPVELSLKERTYLTRMLEMLAFSTAAWNLWTRCFELVKLKRKDLTIAATSDLSASDRLVNFEIFLSNQKGWQQRVDKGKETDLRCNRYKIYPQPDLPSCDCFYWLLLWISFVELVHYHRPLDPDDYVFPAMGAAGIMQPREPLSHDAVQSWIDEAVSGAKIAVSNSGKFTTHTYRRGGAQYQYMFAPVGKRFTLVKVRWWGGWAENEHRDIMIRYLLDELHAYETDHGDALCPIQREANVSLLGEHTLVKPATTEDIRLLQASISTDLHQAVRQITNIVVATSKSTGTCPGTVPLPPPSLLTTLSPNVNSLLALPTTTMTVQGAELAPAPLTSLTVQCLPLLTPSSDSSLPSTTSQDLIIPDVPVVNGDGTRQHRRDSWQEIVKQWVEGDPKRGLVVPLREWPPEWYQGANKSLFAMKRHDRGLIAREFIDRYDSNELRFLDAYPQAANGHTALLRAIKRAMKQRGETIPRQRATTQDTLRHPSHSSDSPSMPSSSSATPSPGLQ</sequence>
<accession>A0A0C9U4B5</accession>
<dbReference type="EMBL" id="KN819346">
    <property type="protein sequence ID" value="KIJ14076.1"/>
    <property type="molecule type" value="Genomic_DNA"/>
</dbReference>
<dbReference type="AlphaFoldDB" id="A0A0C9U4B5"/>
<reference evidence="3 4" key="1">
    <citation type="submission" date="2014-06" db="EMBL/GenBank/DDBJ databases">
        <authorList>
            <consortium name="DOE Joint Genome Institute"/>
            <person name="Kuo A."/>
            <person name="Kohler A."/>
            <person name="Nagy L.G."/>
            <person name="Floudas D."/>
            <person name="Copeland A."/>
            <person name="Barry K.W."/>
            <person name="Cichocki N."/>
            <person name="Veneault-Fourrey C."/>
            <person name="LaButti K."/>
            <person name="Lindquist E.A."/>
            <person name="Lipzen A."/>
            <person name="Lundell T."/>
            <person name="Morin E."/>
            <person name="Murat C."/>
            <person name="Sun H."/>
            <person name="Tunlid A."/>
            <person name="Henrissat B."/>
            <person name="Grigoriev I.V."/>
            <person name="Hibbett D.S."/>
            <person name="Martin F."/>
            <person name="Nordberg H.P."/>
            <person name="Cantor M.N."/>
            <person name="Hua S.X."/>
        </authorList>
    </citation>
    <scope>NUCLEOTIDE SEQUENCE [LARGE SCALE GENOMIC DNA]</scope>
    <source>
        <strain evidence="3 4">ATCC 200175</strain>
    </source>
</reference>
<evidence type="ECO:0000313" key="3">
    <source>
        <dbReference type="EMBL" id="KIJ14076.1"/>
    </source>
</evidence>
<gene>
    <name evidence="3" type="ORF">PAXINDRAFT_79940</name>
</gene>
<keyword evidence="4" id="KW-1185">Reference proteome</keyword>
<dbReference type="GO" id="GO:0003677">
    <property type="term" value="F:DNA binding"/>
    <property type="evidence" value="ECO:0007669"/>
    <property type="project" value="InterPro"/>
</dbReference>
<evidence type="ECO:0000313" key="4">
    <source>
        <dbReference type="Proteomes" id="UP000053647"/>
    </source>
</evidence>
<dbReference type="HOGENOM" id="CLU_013901_0_1_1"/>
<evidence type="ECO:0000256" key="1">
    <source>
        <dbReference type="ARBA" id="ARBA00023172"/>
    </source>
</evidence>
<dbReference type="GO" id="GO:0015074">
    <property type="term" value="P:DNA integration"/>
    <property type="evidence" value="ECO:0007669"/>
    <property type="project" value="InterPro"/>
</dbReference>
<dbReference type="OrthoDB" id="164951at2759"/>
<protein>
    <submittedName>
        <fullName evidence="3">Uncharacterized protein</fullName>
    </submittedName>
</protein>
<keyword evidence="1" id="KW-0233">DNA recombination</keyword>
<proteinExistence type="predicted"/>
<dbReference type="InterPro" id="IPR011010">
    <property type="entry name" value="DNA_brk_join_enz"/>
</dbReference>
<reference evidence="4" key="2">
    <citation type="submission" date="2015-01" db="EMBL/GenBank/DDBJ databases">
        <title>Evolutionary Origins and Diversification of the Mycorrhizal Mutualists.</title>
        <authorList>
            <consortium name="DOE Joint Genome Institute"/>
            <consortium name="Mycorrhizal Genomics Consortium"/>
            <person name="Kohler A."/>
            <person name="Kuo A."/>
            <person name="Nagy L.G."/>
            <person name="Floudas D."/>
            <person name="Copeland A."/>
            <person name="Barry K.W."/>
            <person name="Cichocki N."/>
            <person name="Veneault-Fourrey C."/>
            <person name="LaButti K."/>
            <person name="Lindquist E.A."/>
            <person name="Lipzen A."/>
            <person name="Lundell T."/>
            <person name="Morin E."/>
            <person name="Murat C."/>
            <person name="Riley R."/>
            <person name="Ohm R."/>
            <person name="Sun H."/>
            <person name="Tunlid A."/>
            <person name="Henrissat B."/>
            <person name="Grigoriev I.V."/>
            <person name="Hibbett D.S."/>
            <person name="Martin F."/>
        </authorList>
    </citation>
    <scope>NUCLEOTIDE SEQUENCE [LARGE SCALE GENOMIC DNA]</scope>
    <source>
        <strain evidence="4">ATCC 200175</strain>
    </source>
</reference>
<feature type="compositionally biased region" description="Gly residues" evidence="2">
    <location>
        <begin position="1"/>
        <end position="10"/>
    </location>
</feature>
<feature type="region of interest" description="Disordered" evidence="2">
    <location>
        <begin position="1"/>
        <end position="25"/>
    </location>
</feature>
<dbReference type="SUPFAM" id="SSF56349">
    <property type="entry name" value="DNA breaking-rejoining enzymes"/>
    <property type="match status" value="1"/>
</dbReference>